<comment type="caution">
    <text evidence="12">The sequence shown here is derived from an EMBL/GenBank/DDBJ whole genome shotgun (WGS) entry which is preliminary data.</text>
</comment>
<dbReference type="Gene3D" id="3.30.2060.10">
    <property type="entry name" value="Penicillin-binding protein 1b domain"/>
    <property type="match status" value="1"/>
</dbReference>
<organism evidence="12 13">
    <name type="scientific">Henriciella mobilis</name>
    <dbReference type="NCBI Taxonomy" id="2305467"/>
    <lineage>
        <taxon>Bacteria</taxon>
        <taxon>Pseudomonadati</taxon>
        <taxon>Pseudomonadota</taxon>
        <taxon>Alphaproteobacteria</taxon>
        <taxon>Hyphomonadales</taxon>
        <taxon>Hyphomonadaceae</taxon>
        <taxon>Henriciella</taxon>
    </lineage>
</organism>
<dbReference type="Gene3D" id="2.40.10.170">
    <property type="match status" value="1"/>
</dbReference>
<dbReference type="PANTHER" id="PTHR47964">
    <property type="entry name" value="ATP-DEPENDENT DNA HELICASE HOMOLOG RECG, CHLOROPLASTIC"/>
    <property type="match status" value="1"/>
</dbReference>
<dbReference type="InterPro" id="IPR005118">
    <property type="entry name" value="TRCF_C"/>
</dbReference>
<dbReference type="InterPro" id="IPR027417">
    <property type="entry name" value="P-loop_NTPase"/>
</dbReference>
<proteinExistence type="inferred from homology"/>
<dbReference type="GO" id="GO:0006355">
    <property type="term" value="P:regulation of DNA-templated transcription"/>
    <property type="evidence" value="ECO:0007669"/>
    <property type="project" value="UniProtKB-UniRule"/>
</dbReference>
<dbReference type="SUPFAM" id="SSF141259">
    <property type="entry name" value="CarD-like"/>
    <property type="match status" value="1"/>
</dbReference>
<reference evidence="12 13" key="1">
    <citation type="submission" date="2018-08" db="EMBL/GenBank/DDBJ databases">
        <title>Henriciella mobilis sp. nov., isolated from seawater.</title>
        <authorList>
            <person name="Cheng H."/>
            <person name="Wu Y.-H."/>
            <person name="Xu X.-W."/>
            <person name="Guo L.-L."/>
        </authorList>
    </citation>
    <scope>NUCLEOTIDE SEQUENCE [LARGE SCALE GENOMIC DNA]</scope>
    <source>
        <strain evidence="12 13">JN25</strain>
    </source>
</reference>
<evidence type="ECO:0000256" key="2">
    <source>
        <dbReference type="ARBA" id="ARBA00022741"/>
    </source>
</evidence>
<evidence type="ECO:0000259" key="10">
    <source>
        <dbReference type="PROSITE" id="PS51192"/>
    </source>
</evidence>
<dbReference type="EMBL" id="QWFX01000013">
    <property type="protein sequence ID" value="RIJ28192.1"/>
    <property type="molecule type" value="Genomic_DNA"/>
</dbReference>
<evidence type="ECO:0000313" key="13">
    <source>
        <dbReference type="Proteomes" id="UP000266385"/>
    </source>
</evidence>
<keyword evidence="4 9" id="KW-0378">Hydrolase</keyword>
<dbReference type="OrthoDB" id="9804325at2"/>
<dbReference type="PROSITE" id="PS51194">
    <property type="entry name" value="HELICASE_CTER"/>
    <property type="match status" value="1"/>
</dbReference>
<sequence>MPNSEFLSALSAPTIVSGAPFGFDLLALQQAIDSAGKWALYVARDEKTASTALKIAQFNRPTMDVIYIPGWDILPFDRMSPSPAIASQRCAALARLANASHHSKPVLVVTTGSSLVQRVPPRETMRKASFSLAVGERVDEKALVDYLNVNGYVRASTVRERGDYSIRGGIIDIFPPTSAEPIRLDLFGDTLEHLKSFDAETQVSTGTLRSVALAPVSEILFSDETLSLFREKYLSAIGAPSGDTMYEAARAQIRRQGLENWLPLFHEHLETLFDYMGEDALIAFGYLAGEAAAERRTQAEDYHATRMEAASDGRPARVLPPDDLYINPAELDATLSHRGVARFQPSSGAGGFDLGGRPGRDFAPERAKPDCNVFEEAAKHAKHVREQGRTVVFGAWTAGSADRLVNVLEDHGLADLPIVHSLEAAQSAGLSVVEIPLEQGIESDGLVFIAEPDILGDRLAAPRRKRKAANFIAEAASLNTGDLVVHVDHGVGRYEGLKTLELTGAPHDCLELSYAGGDRIYLPVENIDLISRYGSEDAESAIDRLGGAGWQSRKAKAKKRILEMAAELLEIAAARELKRAEPTTTGQGLYEEFAARFPYEETDDQLNAIEDTLEDLASGKPMDRLVCGDVGFGKTEVALRAAFVAAMSGMQVAVIAPTTLLARQHFNSFSERFASWPVKVRHLSRMVSQGEATKTRDGLASGEIDIVVGTHALLSQSMEFKRLGLLIVDEEQRFGVKHKERLKELKADVHVLTLSATPIPRTLQMALTGIRDLSIIATPPVDRLSVRTYVTEFDTVAMREALLREKYRGGQAFFVAPRIADLDELEAFMRDNVPEVSFVVAHGQMPATELEDIMTAFYEGQYDVLLSTTIVESGLDIPRANTLLVHRADRFGLAQLYQLRGRVGRSKLRAYAYLTTPRDQVMTPGAERRLKILQSLDSLGAGFQLASHDLDMRGSGNLLGDQQSGHVREVGVELYQSMLEDAVNALKAGKGGEDQEVADDWSPQINLGVAVLIPEDYVEDLSVRLGLYRRLADIDTEQGREGFAAELIDRFGPLPEETKQLLDITSIKAACKALGISKLDAGPKGIVMAFREDTPLDPGQLMALVRSRPNLYRLRPDSKLVISQSPAENDRRVKLVRNLLGELSGLLVSS</sequence>
<dbReference type="InterPro" id="IPR047112">
    <property type="entry name" value="RecG/Mfd"/>
</dbReference>
<evidence type="ECO:0000256" key="5">
    <source>
        <dbReference type="ARBA" id="ARBA00022806"/>
    </source>
</evidence>
<keyword evidence="3 9" id="KW-0227">DNA damage</keyword>
<dbReference type="SMART" id="SM00490">
    <property type="entry name" value="HELICc"/>
    <property type="match status" value="1"/>
</dbReference>
<dbReference type="InterPro" id="IPR041471">
    <property type="entry name" value="UvrB_inter"/>
</dbReference>
<dbReference type="Proteomes" id="UP000266385">
    <property type="component" value="Unassembled WGS sequence"/>
</dbReference>
<keyword evidence="7 9" id="KW-0238">DNA-binding</keyword>
<dbReference type="Pfam" id="PF03461">
    <property type="entry name" value="TRCF"/>
    <property type="match status" value="1"/>
</dbReference>
<dbReference type="SUPFAM" id="SSF52540">
    <property type="entry name" value="P-loop containing nucleoside triphosphate hydrolases"/>
    <property type="match status" value="4"/>
</dbReference>
<evidence type="ECO:0000256" key="3">
    <source>
        <dbReference type="ARBA" id="ARBA00022763"/>
    </source>
</evidence>
<dbReference type="Gene3D" id="3.40.50.11180">
    <property type="match status" value="1"/>
</dbReference>
<dbReference type="HAMAP" id="MF_00969">
    <property type="entry name" value="TRCF"/>
    <property type="match status" value="1"/>
</dbReference>
<evidence type="ECO:0000256" key="4">
    <source>
        <dbReference type="ARBA" id="ARBA00022801"/>
    </source>
</evidence>
<dbReference type="Pfam" id="PF17757">
    <property type="entry name" value="UvrB_inter"/>
    <property type="match status" value="1"/>
</dbReference>
<dbReference type="InterPro" id="IPR036101">
    <property type="entry name" value="CarD-like/TRCF_RID_sf"/>
</dbReference>
<comment type="function">
    <text evidence="9">Couples transcription and DNA repair by recognizing RNA polymerase (RNAP) stalled at DNA lesions. Mediates ATP-dependent release of RNAP and its truncated transcript from the DNA, and recruitment of nucleotide excision repair machinery to the damaged site.</text>
</comment>
<dbReference type="CDD" id="cd17991">
    <property type="entry name" value="DEXHc_TRCF"/>
    <property type="match status" value="1"/>
</dbReference>
<dbReference type="Gene3D" id="3.40.50.300">
    <property type="entry name" value="P-loop containing nucleotide triphosphate hydrolases"/>
    <property type="match status" value="2"/>
</dbReference>
<dbReference type="GO" id="GO:0005737">
    <property type="term" value="C:cytoplasm"/>
    <property type="evidence" value="ECO:0007669"/>
    <property type="project" value="UniProtKB-SubCell"/>
</dbReference>
<evidence type="ECO:0000259" key="11">
    <source>
        <dbReference type="PROSITE" id="PS51194"/>
    </source>
</evidence>
<evidence type="ECO:0000313" key="12">
    <source>
        <dbReference type="EMBL" id="RIJ28192.1"/>
    </source>
</evidence>
<dbReference type="SMART" id="SM00487">
    <property type="entry name" value="DEXDc"/>
    <property type="match status" value="1"/>
</dbReference>
<dbReference type="InterPro" id="IPR001650">
    <property type="entry name" value="Helicase_C-like"/>
</dbReference>
<keyword evidence="6 9" id="KW-0067">ATP-binding</keyword>
<dbReference type="NCBIfam" id="TIGR00580">
    <property type="entry name" value="mfd"/>
    <property type="match status" value="1"/>
</dbReference>
<dbReference type="Pfam" id="PF00270">
    <property type="entry name" value="DEAD"/>
    <property type="match status" value="1"/>
</dbReference>
<dbReference type="GO" id="GO:0005524">
    <property type="term" value="F:ATP binding"/>
    <property type="evidence" value="ECO:0007669"/>
    <property type="project" value="UniProtKB-UniRule"/>
</dbReference>
<protein>
    <recommendedName>
        <fullName evidence="9">Transcription-repair-coupling factor</fullName>
        <shortName evidence="9">TRCF</shortName>
        <ecNumber evidence="9">3.6.4.-</ecNumber>
    </recommendedName>
</protein>
<dbReference type="GO" id="GO:0016787">
    <property type="term" value="F:hydrolase activity"/>
    <property type="evidence" value="ECO:0007669"/>
    <property type="project" value="UniProtKB-KW"/>
</dbReference>
<keyword evidence="2 9" id="KW-0547">Nucleotide-binding</keyword>
<dbReference type="GO" id="GO:0003678">
    <property type="term" value="F:DNA helicase activity"/>
    <property type="evidence" value="ECO:0007669"/>
    <property type="project" value="TreeGrafter"/>
</dbReference>
<comment type="similarity">
    <text evidence="9">In the C-terminal section; belongs to the helicase family. RecG subfamily.</text>
</comment>
<evidence type="ECO:0000256" key="8">
    <source>
        <dbReference type="ARBA" id="ARBA00023204"/>
    </source>
</evidence>
<comment type="subcellular location">
    <subcellularLocation>
        <location evidence="9">Cytoplasm</location>
    </subcellularLocation>
</comment>
<evidence type="ECO:0000256" key="1">
    <source>
        <dbReference type="ARBA" id="ARBA00022490"/>
    </source>
</evidence>
<dbReference type="SUPFAM" id="SSF143517">
    <property type="entry name" value="TRCF domain-like"/>
    <property type="match status" value="1"/>
</dbReference>
<dbReference type="RefSeq" id="WP_119376727.1">
    <property type="nucleotide sequence ID" value="NZ_QWFX01000013.1"/>
</dbReference>
<dbReference type="Gene3D" id="3.90.1150.50">
    <property type="entry name" value="Transcription-repair-coupling factor, D7 domain"/>
    <property type="match status" value="1"/>
</dbReference>
<dbReference type="SMART" id="SM01058">
    <property type="entry name" value="CarD_TRCF"/>
    <property type="match status" value="1"/>
</dbReference>
<dbReference type="Pfam" id="PF02559">
    <property type="entry name" value="CarD_TRCF_RID"/>
    <property type="match status" value="1"/>
</dbReference>
<comment type="similarity">
    <text evidence="9">In the N-terminal section; belongs to the UvrB family.</text>
</comment>
<dbReference type="InterPro" id="IPR011545">
    <property type="entry name" value="DEAD/DEAH_box_helicase_dom"/>
</dbReference>
<dbReference type="InterPro" id="IPR037235">
    <property type="entry name" value="TRCF-like_C_D7"/>
</dbReference>
<feature type="domain" description="Helicase C-terminal" evidence="11">
    <location>
        <begin position="797"/>
        <end position="951"/>
    </location>
</feature>
<dbReference type="PANTHER" id="PTHR47964:SF1">
    <property type="entry name" value="ATP-DEPENDENT DNA HELICASE HOMOLOG RECG, CHLOROPLASTIC"/>
    <property type="match status" value="1"/>
</dbReference>
<feature type="domain" description="Helicase ATP-binding" evidence="10">
    <location>
        <begin position="615"/>
        <end position="776"/>
    </location>
</feature>
<dbReference type="InterPro" id="IPR014001">
    <property type="entry name" value="Helicase_ATP-bd"/>
</dbReference>
<dbReference type="GO" id="GO:0000716">
    <property type="term" value="P:transcription-coupled nucleotide-excision repair, DNA damage recognition"/>
    <property type="evidence" value="ECO:0007669"/>
    <property type="project" value="UniProtKB-UniRule"/>
</dbReference>
<keyword evidence="13" id="KW-1185">Reference proteome</keyword>
<keyword evidence="5" id="KW-0347">Helicase</keyword>
<name>A0A399REH5_9PROT</name>
<gene>
    <name evidence="9 12" type="primary">mfd</name>
    <name evidence="12" type="ORF">D1223_12350</name>
</gene>
<keyword evidence="1 9" id="KW-0963">Cytoplasm</keyword>
<dbReference type="EC" id="3.6.4.-" evidence="9"/>
<evidence type="ECO:0000256" key="9">
    <source>
        <dbReference type="HAMAP-Rule" id="MF_00969"/>
    </source>
</evidence>
<accession>A0A399REH5</accession>
<keyword evidence="8 9" id="KW-0234">DNA repair</keyword>
<dbReference type="PROSITE" id="PS51192">
    <property type="entry name" value="HELICASE_ATP_BIND_1"/>
    <property type="match status" value="1"/>
</dbReference>
<dbReference type="GO" id="GO:0003684">
    <property type="term" value="F:damaged DNA binding"/>
    <property type="evidence" value="ECO:0007669"/>
    <property type="project" value="InterPro"/>
</dbReference>
<evidence type="ECO:0000256" key="6">
    <source>
        <dbReference type="ARBA" id="ARBA00022840"/>
    </source>
</evidence>
<dbReference type="AlphaFoldDB" id="A0A399REH5"/>
<dbReference type="InterPro" id="IPR003711">
    <property type="entry name" value="CarD-like/TRCF_RID"/>
</dbReference>
<evidence type="ECO:0000256" key="7">
    <source>
        <dbReference type="ARBA" id="ARBA00023125"/>
    </source>
</evidence>
<dbReference type="SMART" id="SM00982">
    <property type="entry name" value="TRCF"/>
    <property type="match status" value="1"/>
</dbReference>
<dbReference type="Pfam" id="PF00271">
    <property type="entry name" value="Helicase_C"/>
    <property type="match status" value="1"/>
</dbReference>
<dbReference type="InterPro" id="IPR004576">
    <property type="entry name" value="Mfd"/>
</dbReference>